<dbReference type="Proteomes" id="UP000292402">
    <property type="component" value="Unassembled WGS sequence"/>
</dbReference>
<dbReference type="GO" id="GO:0003677">
    <property type="term" value="F:DNA binding"/>
    <property type="evidence" value="ECO:0007669"/>
    <property type="project" value="UniProtKB-KW"/>
</dbReference>
<dbReference type="InterPro" id="IPR006600">
    <property type="entry name" value="HTH_CenpB_DNA-bd_dom"/>
</dbReference>
<evidence type="ECO:0000313" key="5">
    <source>
        <dbReference type="Proteomes" id="UP000292402"/>
    </source>
</evidence>
<accession>A0A4Q4MX46</accession>
<dbReference type="InterPro" id="IPR009057">
    <property type="entry name" value="Homeodomain-like_sf"/>
</dbReference>
<reference evidence="5" key="1">
    <citation type="journal article" date="2019" name="bioRxiv">
        <title>Genomics, evolutionary history and diagnostics of the Alternaria alternata species group including apple and Asian pear pathotypes.</title>
        <authorList>
            <person name="Armitage A.D."/>
            <person name="Cockerton H.M."/>
            <person name="Sreenivasaprasad S."/>
            <person name="Woodhall J.W."/>
            <person name="Lane C.R."/>
            <person name="Harrison R.J."/>
            <person name="Clarkson J.P."/>
        </authorList>
    </citation>
    <scope>NUCLEOTIDE SEQUENCE [LARGE SCALE GENOMIC DNA]</scope>
    <source>
        <strain evidence="5">FERA 1082</strain>
    </source>
</reference>
<organism evidence="4 5">
    <name type="scientific">Alternaria tenuissima</name>
    <dbReference type="NCBI Taxonomy" id="119927"/>
    <lineage>
        <taxon>Eukaryota</taxon>
        <taxon>Fungi</taxon>
        <taxon>Dikarya</taxon>
        <taxon>Ascomycota</taxon>
        <taxon>Pezizomycotina</taxon>
        <taxon>Dothideomycetes</taxon>
        <taxon>Pleosporomycetidae</taxon>
        <taxon>Pleosporales</taxon>
        <taxon>Pleosporineae</taxon>
        <taxon>Pleosporaceae</taxon>
        <taxon>Alternaria</taxon>
        <taxon>Alternaria sect. Alternaria</taxon>
        <taxon>Alternaria alternata complex</taxon>
    </lineage>
</organism>
<comment type="caution">
    <text evidence="4">The sequence shown here is derived from an EMBL/GenBank/DDBJ whole genome shotgun (WGS) entry which is preliminary data.</text>
</comment>
<feature type="compositionally biased region" description="Polar residues" evidence="2">
    <location>
        <begin position="309"/>
        <end position="327"/>
    </location>
</feature>
<evidence type="ECO:0000256" key="2">
    <source>
        <dbReference type="SAM" id="MobiDB-lite"/>
    </source>
</evidence>
<protein>
    <recommendedName>
        <fullName evidence="3">HTH CENPB-type domain-containing protein</fullName>
    </recommendedName>
</protein>
<dbReference type="PROSITE" id="PS51253">
    <property type="entry name" value="HTH_CENPB"/>
    <property type="match status" value="1"/>
</dbReference>
<keyword evidence="1" id="KW-0238">DNA-binding</keyword>
<dbReference type="SMART" id="SM00674">
    <property type="entry name" value="CENPB"/>
    <property type="match status" value="1"/>
</dbReference>
<evidence type="ECO:0000259" key="3">
    <source>
        <dbReference type="PROSITE" id="PS51253"/>
    </source>
</evidence>
<feature type="region of interest" description="Disordered" evidence="2">
    <location>
        <begin position="294"/>
        <end position="327"/>
    </location>
</feature>
<dbReference type="SUPFAM" id="SSF46689">
    <property type="entry name" value="Homeodomain-like"/>
    <property type="match status" value="1"/>
</dbReference>
<name>A0A4Q4MX46_9PLEO</name>
<feature type="domain" description="HTH CENPB-type" evidence="3">
    <location>
        <begin position="49"/>
        <end position="119"/>
    </location>
</feature>
<dbReference type="Pfam" id="PF03221">
    <property type="entry name" value="HTH_Tnp_Tc5"/>
    <property type="match status" value="1"/>
</dbReference>
<proteinExistence type="predicted"/>
<sequence>MDNREVAIQNAIRDLDAGVFTSQRAACQAWGVPRSTLQGRLAGRAPNAIAHHQQQRLTPEQEEFLVQWILDEDLRAQPPAHSRVREMAIRILHMNGDYEPLGHNWVSSFLQRNPRVHSVVGRSIEASRAEAASPELIRTFLELVEATRLRLGIQLHDIYNMDETGIAIGVCSNTRVLASTHKRKAYVKSPENREWETVITTPRRSQDLYKQQQQLGQSEQLSRATRVLLSKAGKALAAANTLNAALYTDNLKLQHQANQLKIKKPKKRVYPEPNERFVNVKAIKAAMDAAAASAAQKTRKQTREAAQKAPTQSHDIPYSSMCNQWQL</sequence>
<gene>
    <name evidence="4" type="ORF">AA0114_g369</name>
</gene>
<dbReference type="AlphaFoldDB" id="A0A4Q4MX46"/>
<dbReference type="EMBL" id="PDXA01000001">
    <property type="protein sequence ID" value="RYN61932.1"/>
    <property type="molecule type" value="Genomic_DNA"/>
</dbReference>
<evidence type="ECO:0000313" key="4">
    <source>
        <dbReference type="EMBL" id="RYN61932.1"/>
    </source>
</evidence>
<evidence type="ECO:0000256" key="1">
    <source>
        <dbReference type="ARBA" id="ARBA00023125"/>
    </source>
</evidence>